<evidence type="ECO:0000313" key="5">
    <source>
        <dbReference type="Proteomes" id="UP000003303"/>
    </source>
</evidence>
<dbReference type="OrthoDB" id="1083263at2"/>
<proteinExistence type="predicted"/>
<keyword evidence="5" id="KW-1185">Reference proteome</keyword>
<keyword evidence="2" id="KW-1133">Transmembrane helix</keyword>
<feature type="compositionally biased region" description="Polar residues" evidence="1">
    <location>
        <begin position="76"/>
        <end position="91"/>
    </location>
</feature>
<dbReference type="Pfam" id="PF08230">
    <property type="entry name" value="CW_7"/>
    <property type="match status" value="1"/>
</dbReference>
<reference evidence="4 5" key="1">
    <citation type="submission" date="2009-04" db="EMBL/GenBank/DDBJ databases">
        <authorList>
            <person name="Sebastian Y."/>
            <person name="Madupu R."/>
            <person name="Durkin A.S."/>
            <person name="Torralba M."/>
            <person name="Methe B."/>
            <person name="Sutton G.G."/>
            <person name="Strausberg R.L."/>
            <person name="Nelson K.E."/>
        </authorList>
    </citation>
    <scope>NUCLEOTIDE SEQUENCE [LARGE SCALE GENOMIC DNA]</scope>
    <source>
        <strain evidence="4 5">60-3</strain>
    </source>
</reference>
<dbReference type="eggNOG" id="ENOG5034AXW">
    <property type="taxonomic scope" value="Bacteria"/>
</dbReference>
<dbReference type="InterPro" id="IPR013168">
    <property type="entry name" value="Cpl_7_lyso_C"/>
</dbReference>
<evidence type="ECO:0000256" key="1">
    <source>
        <dbReference type="SAM" id="MobiDB-lite"/>
    </source>
</evidence>
<feature type="compositionally biased region" description="Low complexity" evidence="1">
    <location>
        <begin position="113"/>
        <end position="124"/>
    </location>
</feature>
<protein>
    <submittedName>
        <fullName evidence="4">Cpl-7 lysozyme C-terminal domain protein</fullName>
    </submittedName>
</protein>
<sequence>MAPHQDKVTLKRKVTLREKQPSATPTPSDQAPKSSRPKVWILVIVIVALIGCGYFLFNNRDAQPTESTELVAATEVSPSDSPAGEQASSQDADGEATPELPDAPQSTEAQQDSEAPASAATATEPAKEHPVSTESKPAQDASTATATETRASASATVDPNKSIDEVARDVIRGLYGNGTTRKANLGSRYAEIQKRVNEMYQSLPR</sequence>
<dbReference type="AlphaFoldDB" id="C2MDD5"/>
<feature type="transmembrane region" description="Helical" evidence="2">
    <location>
        <begin position="39"/>
        <end position="57"/>
    </location>
</feature>
<dbReference type="RefSeq" id="WP_007365856.1">
    <property type="nucleotide sequence ID" value="NZ_ACLR01000183.1"/>
</dbReference>
<feature type="region of interest" description="Disordered" evidence="1">
    <location>
        <begin position="68"/>
        <end position="161"/>
    </location>
</feature>
<feature type="compositionally biased region" description="Polar residues" evidence="1">
    <location>
        <begin position="21"/>
        <end position="33"/>
    </location>
</feature>
<accession>C2MDD5</accession>
<feature type="region of interest" description="Disordered" evidence="1">
    <location>
        <begin position="1"/>
        <end position="35"/>
    </location>
</feature>
<name>C2MDD5_9PORP</name>
<evidence type="ECO:0000259" key="3">
    <source>
        <dbReference type="SMART" id="SM01095"/>
    </source>
</evidence>
<dbReference type="EMBL" id="ACLR01000183">
    <property type="protein sequence ID" value="EEK16248.1"/>
    <property type="molecule type" value="Genomic_DNA"/>
</dbReference>
<feature type="domain" description="Cpl-7 lysozyme C-terminal" evidence="3">
    <location>
        <begin position="163"/>
        <end position="201"/>
    </location>
</feature>
<keyword evidence="2" id="KW-0812">Transmembrane</keyword>
<dbReference type="SMART" id="SM01095">
    <property type="entry name" value="Cpl-7"/>
    <property type="match status" value="1"/>
</dbReference>
<gene>
    <name evidence="4" type="ORF">PORUE0001_1430</name>
</gene>
<organism evidence="4 5">
    <name type="scientific">Porphyromonas uenonis 60-3</name>
    <dbReference type="NCBI Taxonomy" id="596327"/>
    <lineage>
        <taxon>Bacteria</taxon>
        <taxon>Pseudomonadati</taxon>
        <taxon>Bacteroidota</taxon>
        <taxon>Bacteroidia</taxon>
        <taxon>Bacteroidales</taxon>
        <taxon>Porphyromonadaceae</taxon>
        <taxon>Porphyromonas</taxon>
    </lineage>
</organism>
<dbReference type="Proteomes" id="UP000003303">
    <property type="component" value="Unassembled WGS sequence"/>
</dbReference>
<comment type="caution">
    <text evidence="4">The sequence shown here is derived from an EMBL/GenBank/DDBJ whole genome shotgun (WGS) entry which is preliminary data.</text>
</comment>
<evidence type="ECO:0000256" key="2">
    <source>
        <dbReference type="SAM" id="Phobius"/>
    </source>
</evidence>
<keyword evidence="2" id="KW-0472">Membrane</keyword>
<feature type="compositionally biased region" description="Basic and acidic residues" evidence="1">
    <location>
        <begin position="1"/>
        <end position="20"/>
    </location>
</feature>
<evidence type="ECO:0000313" key="4">
    <source>
        <dbReference type="EMBL" id="EEK16248.1"/>
    </source>
</evidence>
<dbReference type="STRING" id="596327.PORUE0001_1430"/>
<feature type="compositionally biased region" description="Low complexity" evidence="1">
    <location>
        <begin position="141"/>
        <end position="156"/>
    </location>
</feature>